<protein>
    <recommendedName>
        <fullName evidence="3">Penicillin-binding protein transpeptidase domain-containing protein</fullName>
    </recommendedName>
</protein>
<dbReference type="AlphaFoldDB" id="A0A0C1ELR6"/>
<proteinExistence type="predicted"/>
<evidence type="ECO:0000256" key="2">
    <source>
        <dbReference type="ARBA" id="ARBA00023136"/>
    </source>
</evidence>
<dbReference type="GO" id="GO:0005886">
    <property type="term" value="C:plasma membrane"/>
    <property type="evidence" value="ECO:0007669"/>
    <property type="project" value="TreeGrafter"/>
</dbReference>
<name>A0A0C1ELR6_9BACT</name>
<dbReference type="InterPro" id="IPR050515">
    <property type="entry name" value="Beta-lactam/transpept"/>
</dbReference>
<dbReference type="InterPro" id="IPR001460">
    <property type="entry name" value="PCN-bd_Tpept"/>
</dbReference>
<dbReference type="Gene3D" id="3.40.710.10">
    <property type="entry name" value="DD-peptidase/beta-lactamase superfamily"/>
    <property type="match status" value="1"/>
</dbReference>
<dbReference type="GO" id="GO:0008658">
    <property type="term" value="F:penicillin binding"/>
    <property type="evidence" value="ECO:0007669"/>
    <property type="project" value="InterPro"/>
</dbReference>
<dbReference type="Proteomes" id="UP000031307">
    <property type="component" value="Unassembled WGS sequence"/>
</dbReference>
<organism evidence="4 5">
    <name type="scientific">Parachlamydia acanthamoebae</name>
    <dbReference type="NCBI Taxonomy" id="83552"/>
    <lineage>
        <taxon>Bacteria</taxon>
        <taxon>Pseudomonadati</taxon>
        <taxon>Chlamydiota</taxon>
        <taxon>Chlamydiia</taxon>
        <taxon>Parachlamydiales</taxon>
        <taxon>Parachlamydiaceae</taxon>
        <taxon>Parachlamydia</taxon>
    </lineage>
</organism>
<evidence type="ECO:0000256" key="1">
    <source>
        <dbReference type="ARBA" id="ARBA00004370"/>
    </source>
</evidence>
<dbReference type="PATRIC" id="fig|83552.4.peg.1470"/>
<reference evidence="4 5" key="1">
    <citation type="journal article" date="2014" name="Mol. Biol. Evol.">
        <title>Massive expansion of Ubiquitination-related gene families within the Chlamydiae.</title>
        <authorList>
            <person name="Domman D."/>
            <person name="Collingro A."/>
            <person name="Lagkouvardos I."/>
            <person name="Gehre L."/>
            <person name="Weinmaier T."/>
            <person name="Rattei T."/>
            <person name="Subtil A."/>
            <person name="Horn M."/>
        </authorList>
    </citation>
    <scope>NUCLEOTIDE SEQUENCE [LARGE SCALE GENOMIC DNA]</scope>
    <source>
        <strain evidence="4 5">OEW1</strain>
    </source>
</reference>
<dbReference type="Pfam" id="PF00905">
    <property type="entry name" value="Transpeptidase"/>
    <property type="match status" value="1"/>
</dbReference>
<keyword evidence="2" id="KW-0472">Membrane</keyword>
<gene>
    <name evidence="4" type="ORF">DB43_GK00050</name>
</gene>
<evidence type="ECO:0000259" key="3">
    <source>
        <dbReference type="Pfam" id="PF00905"/>
    </source>
</evidence>
<accession>A0A0C1ELR6</accession>
<comment type="caution">
    <text evidence="4">The sequence shown here is derived from an EMBL/GenBank/DDBJ whole genome shotgun (WGS) entry which is preliminary data.</text>
</comment>
<sequence length="464" mass="52134">MQCFLQGKQGKRLLMRSPRHSFETGEVITPPENGADVYLTINHCLQAIAEEELSKGVKKCKGKAGWAVIMEPRTGEILALAQYPFFYPPDYQKYFNDPNLTEHTKIKALTDANEPGSVMKPFTLATALMANDRMRDMRLAPIFDPEEMIPTANGRFPGRSKDLKDLSFHNYLNMYMALQKSTNIYMARIVERVINRLGNEWYRNVLSETFKFGQKTNLELPSESPGLLPRIGKKHPNGALEWSTPTPFSLAIGHNIQLNSIQIARAYAMLANGGYLVEPTLIRKIVKKNPDGTETLVLDHTTPSRTQKFPKMLSKPIVDEVVKAMKYVTKPGGSGQKGDIWGYTEVGKTSTAEKVVNGVYSKTQNVATFVGFTPIDNPAFVLLVTIEEPECCYIPGIGKNSRGGVATAPVFREIAMKSLEYLGIKPDDPYGYPVGDPRRDSEKAHWMQETRKLQEMYEKWNNKA</sequence>
<comment type="subcellular location">
    <subcellularLocation>
        <location evidence="1">Membrane</location>
    </subcellularLocation>
</comment>
<dbReference type="GO" id="GO:0071555">
    <property type="term" value="P:cell wall organization"/>
    <property type="evidence" value="ECO:0007669"/>
    <property type="project" value="TreeGrafter"/>
</dbReference>
<dbReference type="Gene3D" id="3.30.450.330">
    <property type="match status" value="1"/>
</dbReference>
<dbReference type="PANTHER" id="PTHR30627">
    <property type="entry name" value="PEPTIDOGLYCAN D,D-TRANSPEPTIDASE"/>
    <property type="match status" value="1"/>
</dbReference>
<dbReference type="PANTHER" id="PTHR30627:SF1">
    <property type="entry name" value="PEPTIDOGLYCAN D,D-TRANSPEPTIDASE FTSI"/>
    <property type="match status" value="1"/>
</dbReference>
<dbReference type="InterPro" id="IPR012338">
    <property type="entry name" value="Beta-lactam/transpept-like"/>
</dbReference>
<evidence type="ECO:0000313" key="5">
    <source>
        <dbReference type="Proteomes" id="UP000031307"/>
    </source>
</evidence>
<evidence type="ECO:0000313" key="4">
    <source>
        <dbReference type="EMBL" id="KIA77374.1"/>
    </source>
</evidence>
<dbReference type="EMBL" id="JSAM01000080">
    <property type="protein sequence ID" value="KIA77374.1"/>
    <property type="molecule type" value="Genomic_DNA"/>
</dbReference>
<feature type="domain" description="Penicillin-binding protein transpeptidase" evidence="3">
    <location>
        <begin position="65"/>
        <end position="414"/>
    </location>
</feature>
<dbReference type="SUPFAM" id="SSF56601">
    <property type="entry name" value="beta-lactamase/transpeptidase-like"/>
    <property type="match status" value="1"/>
</dbReference>